<dbReference type="GeneTree" id="ENSGT01140000286734"/>
<dbReference type="AlphaFoldDB" id="A0A8C6I520"/>
<accession>A0A8C6I520</accession>
<proteinExistence type="predicted"/>
<evidence type="ECO:0000313" key="2">
    <source>
        <dbReference type="Proteomes" id="UP000694415"/>
    </source>
</evidence>
<name>A0A8C6I520_MUSSI</name>
<organism evidence="1 2">
    <name type="scientific">Mus spicilegus</name>
    <name type="common">Mound-building mouse</name>
    <dbReference type="NCBI Taxonomy" id="10103"/>
    <lineage>
        <taxon>Eukaryota</taxon>
        <taxon>Metazoa</taxon>
        <taxon>Chordata</taxon>
        <taxon>Craniata</taxon>
        <taxon>Vertebrata</taxon>
        <taxon>Euteleostomi</taxon>
        <taxon>Mammalia</taxon>
        <taxon>Eutheria</taxon>
        <taxon>Euarchontoglires</taxon>
        <taxon>Glires</taxon>
        <taxon>Rodentia</taxon>
        <taxon>Myomorpha</taxon>
        <taxon>Muroidea</taxon>
        <taxon>Muridae</taxon>
        <taxon>Murinae</taxon>
        <taxon>Mus</taxon>
        <taxon>Mus</taxon>
    </lineage>
</organism>
<sequence>MWFSLKVIAANPERGCIRNTNIPSPKLGLTEIKSTRIWRSEVSRLGARVYPASASSGLFSLGSHSHLPDLLVPTSPERSSAPSPRVMPRARKGYINDGQCAARQSKDCPRERLLSLSRSLSRRRFFLRAAAALWGRLFSFLSSSKIVEMSFPR</sequence>
<protein>
    <submittedName>
        <fullName evidence="1">Uncharacterized protein</fullName>
    </submittedName>
</protein>
<reference evidence="1" key="1">
    <citation type="submission" date="2025-08" db="UniProtKB">
        <authorList>
            <consortium name="Ensembl"/>
        </authorList>
    </citation>
    <scope>IDENTIFICATION</scope>
</reference>
<reference evidence="1" key="2">
    <citation type="submission" date="2025-09" db="UniProtKB">
        <authorList>
            <consortium name="Ensembl"/>
        </authorList>
    </citation>
    <scope>IDENTIFICATION</scope>
</reference>
<dbReference type="Ensembl" id="ENSMSIT00000038980.1">
    <property type="protein sequence ID" value="ENSMSIP00000030922.1"/>
    <property type="gene ID" value="ENSMSIG00000025904.1"/>
</dbReference>
<dbReference type="Proteomes" id="UP000694415">
    <property type="component" value="Unplaced"/>
</dbReference>
<evidence type="ECO:0000313" key="1">
    <source>
        <dbReference type="Ensembl" id="ENSMSIP00000030922.1"/>
    </source>
</evidence>
<keyword evidence="2" id="KW-1185">Reference proteome</keyword>